<dbReference type="PROSITE" id="PS51257">
    <property type="entry name" value="PROKAR_LIPOPROTEIN"/>
    <property type="match status" value="1"/>
</dbReference>
<dbReference type="InterPro" id="IPR001775">
    <property type="entry name" value="GspD/PilQ"/>
</dbReference>
<name>A0A2A5B497_9GAMM</name>
<comment type="similarity">
    <text evidence="1">Belongs to the bacterial secretin family.</text>
</comment>
<dbReference type="AlphaFoldDB" id="A0A2A5B497"/>
<dbReference type="InterPro" id="IPR004846">
    <property type="entry name" value="T2SS/T3SS_dom"/>
</dbReference>
<comment type="caution">
    <text evidence="3">The sequence shown here is derived from an EMBL/GenBank/DDBJ whole genome shotgun (WGS) entry which is preliminary data.</text>
</comment>
<dbReference type="Gene3D" id="3.55.50.30">
    <property type="match status" value="1"/>
</dbReference>
<proteinExistence type="inferred from homology"/>
<dbReference type="GO" id="GO:0009306">
    <property type="term" value="P:protein secretion"/>
    <property type="evidence" value="ECO:0007669"/>
    <property type="project" value="InterPro"/>
</dbReference>
<protein>
    <submittedName>
        <fullName evidence="3">Type II and III secretion system protein</fullName>
    </submittedName>
</protein>
<gene>
    <name evidence="3" type="ORF">COA96_05220</name>
</gene>
<dbReference type="PANTHER" id="PTHR30332:SF17">
    <property type="entry name" value="TYPE IV PILIATION SYSTEM PROTEIN DR_0774-RELATED"/>
    <property type="match status" value="1"/>
</dbReference>
<organism evidence="3 4">
    <name type="scientific">SAR86 cluster bacterium</name>
    <dbReference type="NCBI Taxonomy" id="2030880"/>
    <lineage>
        <taxon>Bacteria</taxon>
        <taxon>Pseudomonadati</taxon>
        <taxon>Pseudomonadota</taxon>
        <taxon>Gammaproteobacteria</taxon>
        <taxon>SAR86 cluster</taxon>
    </lineage>
</organism>
<dbReference type="InterPro" id="IPR050810">
    <property type="entry name" value="Bact_Secretion_Sys_Channel"/>
</dbReference>
<feature type="domain" description="Type II/III secretion system secretin-like" evidence="2">
    <location>
        <begin position="325"/>
        <end position="507"/>
    </location>
</feature>
<evidence type="ECO:0000259" key="2">
    <source>
        <dbReference type="Pfam" id="PF00263"/>
    </source>
</evidence>
<accession>A0A2A5B497</accession>
<dbReference type="GO" id="GO:0015627">
    <property type="term" value="C:type II protein secretion system complex"/>
    <property type="evidence" value="ECO:0007669"/>
    <property type="project" value="TreeGrafter"/>
</dbReference>
<dbReference type="Pfam" id="PF00263">
    <property type="entry name" value="Secretin"/>
    <property type="match status" value="1"/>
</dbReference>
<evidence type="ECO:0000313" key="3">
    <source>
        <dbReference type="EMBL" id="PCJ26404.1"/>
    </source>
</evidence>
<dbReference type="Proteomes" id="UP000218327">
    <property type="component" value="Unassembled WGS sequence"/>
</dbReference>
<reference evidence="4" key="1">
    <citation type="submission" date="2017-08" db="EMBL/GenBank/DDBJ databases">
        <title>A dynamic microbial community with high functional redundancy inhabits the cold, oxic subseafloor aquifer.</title>
        <authorList>
            <person name="Tully B.J."/>
            <person name="Wheat C.G."/>
            <person name="Glazer B.T."/>
            <person name="Huber J.A."/>
        </authorList>
    </citation>
    <scope>NUCLEOTIDE SEQUENCE [LARGE SCALE GENOMIC DNA]</scope>
</reference>
<dbReference type="PRINTS" id="PR00811">
    <property type="entry name" value="BCTERIALGSPD"/>
</dbReference>
<evidence type="ECO:0000256" key="1">
    <source>
        <dbReference type="RuleBase" id="RU004003"/>
    </source>
</evidence>
<sequence length="538" mass="58694">MGMSKNYWKIVLLITGLPLLTACNNLTNGEKEQIQNRPDSGRHLSVAEPISSVGIPDIVRPLPVVAAPQIVPQLELYSVVVQDVQVSELLFAMARDAGINVDVHTDVRGAVSLNVIDQTLPQILDRISRQIDIRWNFERADYLIVEPDLPGLRSYRIDYVNVSRSAQSVVSVSTGVGEDDTNVSTSVLTQASSNDFWQTLQENLSAILGESIDDEGGTRSVIVSPESGLVTVRANSRQHREIYDFIESVRTRALFQVLIEATIVEVNLNDRFRSGVDWSLLARDNGQVSFSQDLLGLELDDTPTNVLTIDKSAGPDAISATIKLLSQFGDTQVLSSPKLMALNNQTAMLRVVDNRIYFTIEVEAGTAASAAGPGTPTVYTSEVHSVPVGFTMAVTPQISQNDQVTLNVRPTISRIIRFVDDPNPALADAGVISSIPEIQIREIESILKVDSGQIAILGGLMQDTIDYSNTGLPGLNRLPIIGGLFGIKDRNTVKTELIIFIRPTVIKRASINADFQEYREYLPVSAGNTAAQKSLLTF</sequence>
<dbReference type="EMBL" id="NVVJ01000011">
    <property type="protein sequence ID" value="PCJ26404.1"/>
    <property type="molecule type" value="Genomic_DNA"/>
</dbReference>
<evidence type="ECO:0000313" key="4">
    <source>
        <dbReference type="Proteomes" id="UP000218327"/>
    </source>
</evidence>
<dbReference type="PANTHER" id="PTHR30332">
    <property type="entry name" value="PROBABLE GENERAL SECRETION PATHWAY PROTEIN D"/>
    <property type="match status" value="1"/>
</dbReference>